<name>A0A562V9C2_9ACTN</name>
<keyword evidence="2" id="KW-1185">Reference proteome</keyword>
<dbReference type="OrthoDB" id="3254910at2"/>
<evidence type="ECO:0000313" key="1">
    <source>
        <dbReference type="EMBL" id="TWJ14495.1"/>
    </source>
</evidence>
<dbReference type="RefSeq" id="WP_147131601.1">
    <property type="nucleotide sequence ID" value="NZ_BAABIJ010000001.1"/>
</dbReference>
<organism evidence="1 2">
    <name type="scientific">Stackebrandtia albiflava</name>
    <dbReference type="NCBI Taxonomy" id="406432"/>
    <lineage>
        <taxon>Bacteria</taxon>
        <taxon>Bacillati</taxon>
        <taxon>Actinomycetota</taxon>
        <taxon>Actinomycetes</taxon>
        <taxon>Glycomycetales</taxon>
        <taxon>Glycomycetaceae</taxon>
        <taxon>Stackebrandtia</taxon>
    </lineage>
</organism>
<dbReference type="SUPFAM" id="SSF46785">
    <property type="entry name" value="Winged helix' DNA-binding domain"/>
    <property type="match status" value="1"/>
</dbReference>
<proteinExistence type="predicted"/>
<dbReference type="AlphaFoldDB" id="A0A562V9C2"/>
<dbReference type="InterPro" id="IPR036390">
    <property type="entry name" value="WH_DNA-bd_sf"/>
</dbReference>
<comment type="caution">
    <text evidence="1">The sequence shown here is derived from an EMBL/GenBank/DDBJ whole genome shotgun (WGS) entry which is preliminary data.</text>
</comment>
<accession>A0A562V9C2</accession>
<reference evidence="1 2" key="1">
    <citation type="journal article" date="2013" name="Stand. Genomic Sci.">
        <title>Genomic Encyclopedia of Type Strains, Phase I: The one thousand microbial genomes (KMG-I) project.</title>
        <authorList>
            <person name="Kyrpides N.C."/>
            <person name="Woyke T."/>
            <person name="Eisen J.A."/>
            <person name="Garrity G."/>
            <person name="Lilburn T.G."/>
            <person name="Beck B.J."/>
            <person name="Whitman W.B."/>
            <person name="Hugenholtz P."/>
            <person name="Klenk H.P."/>
        </authorList>
    </citation>
    <scope>NUCLEOTIDE SEQUENCE [LARGE SCALE GENOMIC DNA]</scope>
    <source>
        <strain evidence="1 2">DSM 45044</strain>
    </source>
</reference>
<evidence type="ECO:0000313" key="2">
    <source>
        <dbReference type="Proteomes" id="UP000321617"/>
    </source>
</evidence>
<dbReference type="EMBL" id="VLLL01000005">
    <property type="protein sequence ID" value="TWJ14495.1"/>
    <property type="molecule type" value="Genomic_DNA"/>
</dbReference>
<gene>
    <name evidence="1" type="ORF">LX16_0179</name>
</gene>
<dbReference type="InterPro" id="IPR036388">
    <property type="entry name" value="WH-like_DNA-bd_sf"/>
</dbReference>
<dbReference type="Proteomes" id="UP000321617">
    <property type="component" value="Unassembled WGS sequence"/>
</dbReference>
<sequence length="159" mass="17527">MAHEDSGRLAEADLRAWQALRQMSRHLDAQLARELAETGDLSMQDYDVLSAVAPAEGRRLPAKRLMLHLQWSYSRLSHHLGRMEKRRLVTRCPSDTGKGVDVVATVTGYQALRAATGAHLRAVRRLFADRLLPGDAAVIEALGDRVLSGLPGPTPTRGW</sequence>
<dbReference type="GO" id="GO:0003700">
    <property type="term" value="F:DNA-binding transcription factor activity"/>
    <property type="evidence" value="ECO:0007669"/>
    <property type="project" value="InterPro"/>
</dbReference>
<dbReference type="Gene3D" id="1.10.10.10">
    <property type="entry name" value="Winged helix-like DNA-binding domain superfamily/Winged helix DNA-binding domain"/>
    <property type="match status" value="1"/>
</dbReference>
<protein>
    <submittedName>
        <fullName evidence="1">MarR family protein</fullName>
    </submittedName>
</protein>